<keyword evidence="3" id="KW-1185">Reference proteome</keyword>
<keyword evidence="1" id="KW-0472">Membrane</keyword>
<feature type="transmembrane region" description="Helical" evidence="1">
    <location>
        <begin position="6"/>
        <end position="24"/>
    </location>
</feature>
<dbReference type="AlphaFoldDB" id="A0A822Z7A7"/>
<reference evidence="2 3" key="1">
    <citation type="journal article" date="2020" name="Mol. Biol. Evol.">
        <title>Distinct Expression and Methylation Patterns for Genes with Different Fates following a Single Whole-Genome Duplication in Flowering Plants.</title>
        <authorList>
            <person name="Shi T."/>
            <person name="Rahmani R.S."/>
            <person name="Gugger P.F."/>
            <person name="Wang M."/>
            <person name="Li H."/>
            <person name="Zhang Y."/>
            <person name="Li Z."/>
            <person name="Wang Q."/>
            <person name="Van de Peer Y."/>
            <person name="Marchal K."/>
            <person name="Chen J."/>
        </authorList>
    </citation>
    <scope>NUCLEOTIDE SEQUENCE [LARGE SCALE GENOMIC DNA]</scope>
    <source>
        <tissue evidence="2">Leaf</tissue>
    </source>
</reference>
<sequence length="45" mass="5280">MVETCLDYLISISLISLVFEFCLFTSPIRMAYNFHFTSNERKKGN</sequence>
<keyword evidence="1" id="KW-1133">Transmembrane helix</keyword>
<organism evidence="2 3">
    <name type="scientific">Nelumbo nucifera</name>
    <name type="common">Sacred lotus</name>
    <dbReference type="NCBI Taxonomy" id="4432"/>
    <lineage>
        <taxon>Eukaryota</taxon>
        <taxon>Viridiplantae</taxon>
        <taxon>Streptophyta</taxon>
        <taxon>Embryophyta</taxon>
        <taxon>Tracheophyta</taxon>
        <taxon>Spermatophyta</taxon>
        <taxon>Magnoliopsida</taxon>
        <taxon>Proteales</taxon>
        <taxon>Nelumbonaceae</taxon>
        <taxon>Nelumbo</taxon>
    </lineage>
</organism>
<keyword evidence="1" id="KW-0812">Transmembrane</keyword>
<dbReference type="EMBL" id="DUZY01000005">
    <property type="protein sequence ID" value="DAD40952.1"/>
    <property type="molecule type" value="Genomic_DNA"/>
</dbReference>
<gene>
    <name evidence="2" type="ORF">HUJ06_015275</name>
</gene>
<name>A0A822Z7A7_NELNU</name>
<accession>A0A822Z7A7</accession>
<comment type="caution">
    <text evidence="2">The sequence shown here is derived from an EMBL/GenBank/DDBJ whole genome shotgun (WGS) entry which is preliminary data.</text>
</comment>
<dbReference type="Proteomes" id="UP000607653">
    <property type="component" value="Unassembled WGS sequence"/>
</dbReference>
<evidence type="ECO:0000313" key="2">
    <source>
        <dbReference type="EMBL" id="DAD40952.1"/>
    </source>
</evidence>
<proteinExistence type="predicted"/>
<protein>
    <submittedName>
        <fullName evidence="2">Uncharacterized protein</fullName>
    </submittedName>
</protein>
<evidence type="ECO:0000313" key="3">
    <source>
        <dbReference type="Proteomes" id="UP000607653"/>
    </source>
</evidence>
<evidence type="ECO:0000256" key="1">
    <source>
        <dbReference type="SAM" id="Phobius"/>
    </source>
</evidence>